<evidence type="ECO:0000313" key="3">
    <source>
        <dbReference type="EMBL" id="MYL65728.1"/>
    </source>
</evidence>
<dbReference type="Pfam" id="PF13561">
    <property type="entry name" value="adh_short_C2"/>
    <property type="match status" value="1"/>
</dbReference>
<dbReference type="InterPro" id="IPR020904">
    <property type="entry name" value="Sc_DH/Rdtase_CS"/>
</dbReference>
<protein>
    <submittedName>
        <fullName evidence="3">SDR family oxidoreductase</fullName>
    </submittedName>
</protein>
<name>A0A845F4S4_9BACL</name>
<organism evidence="3 4">
    <name type="scientific">Guptibacillus hwajinpoensis</name>
    <dbReference type="NCBI Taxonomy" id="208199"/>
    <lineage>
        <taxon>Bacteria</taxon>
        <taxon>Bacillati</taxon>
        <taxon>Bacillota</taxon>
        <taxon>Bacilli</taxon>
        <taxon>Bacillales</taxon>
        <taxon>Guptibacillaceae</taxon>
        <taxon>Guptibacillus</taxon>
    </lineage>
</organism>
<dbReference type="AlphaFoldDB" id="A0A845F4S4"/>
<dbReference type="Proteomes" id="UP000447833">
    <property type="component" value="Unassembled WGS sequence"/>
</dbReference>
<dbReference type="InterPro" id="IPR036291">
    <property type="entry name" value="NAD(P)-bd_dom_sf"/>
</dbReference>
<evidence type="ECO:0000256" key="2">
    <source>
        <dbReference type="ARBA" id="ARBA00023002"/>
    </source>
</evidence>
<dbReference type="PRINTS" id="PR00080">
    <property type="entry name" value="SDRFAMILY"/>
</dbReference>
<evidence type="ECO:0000313" key="4">
    <source>
        <dbReference type="Proteomes" id="UP000447833"/>
    </source>
</evidence>
<dbReference type="InterPro" id="IPR050259">
    <property type="entry name" value="SDR"/>
</dbReference>
<dbReference type="GO" id="GO:0016491">
    <property type="term" value="F:oxidoreductase activity"/>
    <property type="evidence" value="ECO:0007669"/>
    <property type="project" value="UniProtKB-KW"/>
</dbReference>
<comment type="caution">
    <text evidence="3">The sequence shown here is derived from an EMBL/GenBank/DDBJ whole genome shotgun (WGS) entry which is preliminary data.</text>
</comment>
<gene>
    <name evidence="3" type="ORF">GLW07_20410</name>
</gene>
<dbReference type="PROSITE" id="PS00061">
    <property type="entry name" value="ADH_SHORT"/>
    <property type="match status" value="1"/>
</dbReference>
<comment type="similarity">
    <text evidence="1">Belongs to the short-chain dehydrogenases/reductases (SDR) family.</text>
</comment>
<dbReference type="PRINTS" id="PR00081">
    <property type="entry name" value="GDHRDH"/>
</dbReference>
<accession>A0A845F4S4</accession>
<reference evidence="3 4" key="1">
    <citation type="submission" date="2019-11" db="EMBL/GenBank/DDBJ databases">
        <title>Genome sequences of 17 halophilic strains isolated from different environments.</title>
        <authorList>
            <person name="Furrow R.E."/>
        </authorList>
    </citation>
    <scope>NUCLEOTIDE SEQUENCE [LARGE SCALE GENOMIC DNA]</scope>
    <source>
        <strain evidence="3 4">22506_14_FS</strain>
    </source>
</reference>
<dbReference type="EMBL" id="WMEY01000009">
    <property type="protein sequence ID" value="MYL65728.1"/>
    <property type="molecule type" value="Genomic_DNA"/>
</dbReference>
<dbReference type="FunFam" id="3.40.50.720:FF:000173">
    <property type="entry name" value="3-oxoacyl-[acyl-carrier protein] reductase"/>
    <property type="match status" value="1"/>
</dbReference>
<dbReference type="GO" id="GO:0032787">
    <property type="term" value="P:monocarboxylic acid metabolic process"/>
    <property type="evidence" value="ECO:0007669"/>
    <property type="project" value="UniProtKB-ARBA"/>
</dbReference>
<sequence>MMSKKVALVTGSSKGLGKVIAQKLAESGIKVIINYSSNQEKAEEVVRDIQELGGEAIAIQADITDKEDVKRLVAVSRQTFQQPIDILVNNATGPQPELSLEEVTWEDYLDQLHFTVKAPLLLLKEVIEPMKENQWGRIINIGSEVVELGNSDFSNYVTAKSAIIGMTRSWANELGKHDITVNAVHPGFTPVERHGEVTETSAGSYIEGLPLNRLGKPEDIAYMVRFLASDEANFITGQNMNVNGGNTFGV</sequence>
<keyword evidence="2" id="KW-0560">Oxidoreductase</keyword>
<dbReference type="PANTHER" id="PTHR42879">
    <property type="entry name" value="3-OXOACYL-(ACYL-CARRIER-PROTEIN) REDUCTASE"/>
    <property type="match status" value="1"/>
</dbReference>
<evidence type="ECO:0000256" key="1">
    <source>
        <dbReference type="ARBA" id="ARBA00006484"/>
    </source>
</evidence>
<dbReference type="Gene3D" id="3.40.50.720">
    <property type="entry name" value="NAD(P)-binding Rossmann-like Domain"/>
    <property type="match status" value="1"/>
</dbReference>
<dbReference type="InterPro" id="IPR002347">
    <property type="entry name" value="SDR_fam"/>
</dbReference>
<dbReference type="SUPFAM" id="SSF51735">
    <property type="entry name" value="NAD(P)-binding Rossmann-fold domains"/>
    <property type="match status" value="1"/>
</dbReference>
<proteinExistence type="inferred from homology"/>